<dbReference type="CDD" id="cd06171">
    <property type="entry name" value="Sigma70_r4"/>
    <property type="match status" value="1"/>
</dbReference>
<feature type="domain" description="RNA polymerase sigma-70 region 2" evidence="7">
    <location>
        <begin position="57"/>
        <end position="122"/>
    </location>
</feature>
<dbReference type="InterPro" id="IPR007627">
    <property type="entry name" value="RNA_pol_sigma70_r2"/>
</dbReference>
<dbReference type="RefSeq" id="WP_081595705.1">
    <property type="nucleotide sequence ID" value="NZ_JBIRUQ010000005.1"/>
</dbReference>
<evidence type="ECO:0000256" key="6">
    <source>
        <dbReference type="RuleBase" id="RU000716"/>
    </source>
</evidence>
<evidence type="ECO:0000256" key="1">
    <source>
        <dbReference type="ARBA" id="ARBA00010641"/>
    </source>
</evidence>
<evidence type="ECO:0000259" key="7">
    <source>
        <dbReference type="Pfam" id="PF04542"/>
    </source>
</evidence>
<comment type="similarity">
    <text evidence="1 6">Belongs to the sigma-70 factor family. ECF subfamily.</text>
</comment>
<reference evidence="9 10" key="1">
    <citation type="submission" date="2024-10" db="EMBL/GenBank/DDBJ databases">
        <title>The Natural Products Discovery Center: Release of the First 8490 Sequenced Strains for Exploring Actinobacteria Biosynthetic Diversity.</title>
        <authorList>
            <person name="Kalkreuter E."/>
            <person name="Kautsar S.A."/>
            <person name="Yang D."/>
            <person name="Bader C.D."/>
            <person name="Teijaro C.N."/>
            <person name="Fluegel L."/>
            <person name="Davis C.M."/>
            <person name="Simpson J.R."/>
            <person name="Lauterbach L."/>
            <person name="Steele A.D."/>
            <person name="Gui C."/>
            <person name="Meng S."/>
            <person name="Li G."/>
            <person name="Viehrig K."/>
            <person name="Ye F."/>
            <person name="Su P."/>
            <person name="Kiefer A.F."/>
            <person name="Nichols A."/>
            <person name="Cepeda A.J."/>
            <person name="Yan W."/>
            <person name="Fan B."/>
            <person name="Jiang Y."/>
            <person name="Adhikari A."/>
            <person name="Zheng C.-J."/>
            <person name="Schuster L."/>
            <person name="Cowan T.M."/>
            <person name="Smanski M.J."/>
            <person name="Chevrette M.G."/>
            <person name="De Carvalho L.P.S."/>
            <person name="Shen B."/>
        </authorList>
    </citation>
    <scope>NUCLEOTIDE SEQUENCE [LARGE SCALE GENOMIC DNA]</scope>
    <source>
        <strain evidence="9 10">NPDC020568</strain>
    </source>
</reference>
<dbReference type="SUPFAM" id="SSF88946">
    <property type="entry name" value="Sigma2 domain of RNA polymerase sigma factors"/>
    <property type="match status" value="1"/>
</dbReference>
<proteinExistence type="inferred from homology"/>
<keyword evidence="5 6" id="KW-0804">Transcription</keyword>
<dbReference type="InterPro" id="IPR014284">
    <property type="entry name" value="RNA_pol_sigma-70_dom"/>
</dbReference>
<dbReference type="InterPro" id="IPR039425">
    <property type="entry name" value="RNA_pol_sigma-70-like"/>
</dbReference>
<evidence type="ECO:0000256" key="2">
    <source>
        <dbReference type="ARBA" id="ARBA00023015"/>
    </source>
</evidence>
<dbReference type="PROSITE" id="PS01063">
    <property type="entry name" value="SIGMA70_ECF"/>
    <property type="match status" value="1"/>
</dbReference>
<keyword evidence="3 6" id="KW-0731">Sigma factor</keyword>
<dbReference type="Proteomes" id="UP001611263">
    <property type="component" value="Unassembled WGS sequence"/>
</dbReference>
<organism evidence="9 10">
    <name type="scientific">Nocardia carnea</name>
    <dbReference type="NCBI Taxonomy" id="37328"/>
    <lineage>
        <taxon>Bacteria</taxon>
        <taxon>Bacillati</taxon>
        <taxon>Actinomycetota</taxon>
        <taxon>Actinomycetes</taxon>
        <taxon>Mycobacteriales</taxon>
        <taxon>Nocardiaceae</taxon>
        <taxon>Nocardia</taxon>
    </lineage>
</organism>
<dbReference type="SUPFAM" id="SSF88659">
    <property type="entry name" value="Sigma3 and sigma4 domains of RNA polymerase sigma factors"/>
    <property type="match status" value="1"/>
</dbReference>
<dbReference type="Pfam" id="PF08281">
    <property type="entry name" value="Sigma70_r4_2"/>
    <property type="match status" value="1"/>
</dbReference>
<evidence type="ECO:0000313" key="9">
    <source>
        <dbReference type="EMBL" id="MFI1463544.1"/>
    </source>
</evidence>
<keyword evidence="10" id="KW-1185">Reference proteome</keyword>
<dbReference type="EMBL" id="JBIRUQ010000005">
    <property type="protein sequence ID" value="MFI1463544.1"/>
    <property type="molecule type" value="Genomic_DNA"/>
</dbReference>
<dbReference type="InterPro" id="IPR013249">
    <property type="entry name" value="RNA_pol_sigma70_r4_t2"/>
</dbReference>
<dbReference type="NCBIfam" id="TIGR02937">
    <property type="entry name" value="sigma70-ECF"/>
    <property type="match status" value="1"/>
</dbReference>
<accession>A0ABW7TR87</accession>
<feature type="domain" description="RNA polymerase sigma factor 70 region 4 type 2" evidence="8">
    <location>
        <begin position="155"/>
        <end position="204"/>
    </location>
</feature>
<protein>
    <recommendedName>
        <fullName evidence="6">RNA polymerase sigma factor</fullName>
    </recommendedName>
</protein>
<dbReference type="InterPro" id="IPR013324">
    <property type="entry name" value="RNA_pol_sigma_r3/r4-like"/>
</dbReference>
<dbReference type="Gene3D" id="1.10.1740.10">
    <property type="match status" value="1"/>
</dbReference>
<evidence type="ECO:0000256" key="5">
    <source>
        <dbReference type="ARBA" id="ARBA00023163"/>
    </source>
</evidence>
<evidence type="ECO:0000256" key="3">
    <source>
        <dbReference type="ARBA" id="ARBA00023082"/>
    </source>
</evidence>
<keyword evidence="2 6" id="KW-0805">Transcription regulation</keyword>
<dbReference type="PANTHER" id="PTHR43133">
    <property type="entry name" value="RNA POLYMERASE ECF-TYPE SIGMA FACTO"/>
    <property type="match status" value="1"/>
</dbReference>
<dbReference type="Gene3D" id="1.10.10.10">
    <property type="entry name" value="Winged helix-like DNA-binding domain superfamily/Winged helix DNA-binding domain"/>
    <property type="match status" value="1"/>
</dbReference>
<dbReference type="InterPro" id="IPR000838">
    <property type="entry name" value="RNA_pol_sigma70_ECF_CS"/>
</dbReference>
<sequence length="239" mass="26307">MDKLHFALPGFRQLACTQRDPGSSSAPDPVADRPHDARLTALALAAGAGDRNSLAELVRCTQADVWRFVAHLTDVQSADDLTQETFLRAMGSLPRFAGRSTARTWLLSIARRAVIDRLRNASARPRTAGGADWETTIEQRRDRHDSDVGEDMVVADFLRHLPEDRREAFVLTQILGLTYAQAAQAVDCPVGTIRSRVARARETLAELWRGVDTDSTVVYALPRTTRHAGTPSVPLTRGQ</sequence>
<dbReference type="InterPro" id="IPR013325">
    <property type="entry name" value="RNA_pol_sigma_r2"/>
</dbReference>
<gene>
    <name evidence="9" type="ORF">ACH4WX_22740</name>
</gene>
<dbReference type="InterPro" id="IPR036388">
    <property type="entry name" value="WH-like_DNA-bd_sf"/>
</dbReference>
<evidence type="ECO:0000259" key="8">
    <source>
        <dbReference type="Pfam" id="PF08281"/>
    </source>
</evidence>
<keyword evidence="4 6" id="KW-0238">DNA-binding</keyword>
<comment type="caution">
    <text evidence="9">The sequence shown here is derived from an EMBL/GenBank/DDBJ whole genome shotgun (WGS) entry which is preliminary data.</text>
</comment>
<evidence type="ECO:0000256" key="4">
    <source>
        <dbReference type="ARBA" id="ARBA00023125"/>
    </source>
</evidence>
<evidence type="ECO:0000313" key="10">
    <source>
        <dbReference type="Proteomes" id="UP001611263"/>
    </source>
</evidence>
<dbReference type="Pfam" id="PF04542">
    <property type="entry name" value="Sigma70_r2"/>
    <property type="match status" value="1"/>
</dbReference>
<name>A0ABW7TR87_9NOCA</name>
<dbReference type="PANTHER" id="PTHR43133:SF61">
    <property type="entry name" value="ECF RNA POLYMERASE SIGMA FACTOR SIGC"/>
    <property type="match status" value="1"/>
</dbReference>